<proteinExistence type="predicted"/>
<dbReference type="RefSeq" id="WP_102827276.1">
    <property type="nucleotide sequence ID" value="NZ_CP065721.1"/>
</dbReference>
<feature type="region of interest" description="Disordered" evidence="1">
    <location>
        <begin position="108"/>
        <end position="127"/>
    </location>
</feature>
<gene>
    <name evidence="2" type="ORF">CXK95_00175</name>
</gene>
<accession>A0A8E2QG52</accession>
<protein>
    <submittedName>
        <fullName evidence="2">DUF2946 domain-containing protein</fullName>
    </submittedName>
</protein>
<dbReference type="InterPro" id="IPR021333">
    <property type="entry name" value="DUF2946"/>
</dbReference>
<organism evidence="2 3">
    <name type="scientific">Stutzerimonas degradans</name>
    <dbReference type="NCBI Taxonomy" id="2968968"/>
    <lineage>
        <taxon>Bacteria</taxon>
        <taxon>Pseudomonadati</taxon>
        <taxon>Pseudomonadota</taxon>
        <taxon>Gammaproteobacteria</taxon>
        <taxon>Pseudomonadales</taxon>
        <taxon>Pseudomonadaceae</taxon>
        <taxon>Stutzerimonas</taxon>
    </lineage>
</organism>
<dbReference type="Proteomes" id="UP000235881">
    <property type="component" value="Unassembled WGS sequence"/>
</dbReference>
<dbReference type="AlphaFoldDB" id="A0A8E2QG52"/>
<dbReference type="EMBL" id="POUK01000001">
    <property type="protein sequence ID" value="PNF77746.1"/>
    <property type="molecule type" value="Genomic_DNA"/>
</dbReference>
<keyword evidence="3" id="KW-1185">Reference proteome</keyword>
<name>A0A8E2QG52_9GAMM</name>
<evidence type="ECO:0000256" key="1">
    <source>
        <dbReference type="SAM" id="MobiDB-lite"/>
    </source>
</evidence>
<reference evidence="2 3" key="1">
    <citation type="submission" date="2018-01" db="EMBL/GenBank/DDBJ databases">
        <title>Denitrification phenotypes of diverse strains of Pseudomonas stutzeri.</title>
        <authorList>
            <person name="Milligan D.A."/>
            <person name="Bergaust L."/>
            <person name="Bakken L.R."/>
            <person name="Frostegard A."/>
        </authorList>
    </citation>
    <scope>NUCLEOTIDE SEQUENCE [LARGE SCALE GENOMIC DNA]</scope>
    <source>
        <strain evidence="2 3">DSM 50238</strain>
    </source>
</reference>
<evidence type="ECO:0000313" key="3">
    <source>
        <dbReference type="Proteomes" id="UP000235881"/>
    </source>
</evidence>
<evidence type="ECO:0000313" key="2">
    <source>
        <dbReference type="EMBL" id="PNF77746.1"/>
    </source>
</evidence>
<dbReference type="Pfam" id="PF11162">
    <property type="entry name" value="DUF2946"/>
    <property type="match status" value="1"/>
</dbReference>
<sequence>MSIWLGLFAMLMIHVGSLYSALQVSPLEPAVMGEHHHAAHEHAEEGAPVKAVAHHRALASDGPAWLTALELCGYCELLTLNPPLTLSVDLALPLHRPAYFHALPQAPLPSAERRSSGHPRAPPYLQS</sequence>
<comment type="caution">
    <text evidence="2">The sequence shown here is derived from an EMBL/GenBank/DDBJ whole genome shotgun (WGS) entry which is preliminary data.</text>
</comment>